<evidence type="ECO:0000313" key="2">
    <source>
        <dbReference type="Proteomes" id="UP001459277"/>
    </source>
</evidence>
<accession>A0AAW2C3D5</accession>
<dbReference type="PANTHER" id="PTHR33710">
    <property type="entry name" value="BNAC02G09200D PROTEIN"/>
    <property type="match status" value="1"/>
</dbReference>
<proteinExistence type="predicted"/>
<dbReference type="Proteomes" id="UP001459277">
    <property type="component" value="Unassembled WGS sequence"/>
</dbReference>
<dbReference type="Gene3D" id="3.60.10.10">
    <property type="entry name" value="Endonuclease/exonuclease/phosphatase"/>
    <property type="match status" value="1"/>
</dbReference>
<protein>
    <recommendedName>
        <fullName evidence="3">Reverse transcriptase</fullName>
    </recommendedName>
</protein>
<dbReference type="AlphaFoldDB" id="A0AAW2C3D5"/>
<comment type="caution">
    <text evidence="1">The sequence shown here is derived from an EMBL/GenBank/DDBJ whole genome shotgun (WGS) entry which is preliminary data.</text>
</comment>
<reference evidence="1 2" key="1">
    <citation type="submission" date="2024-01" db="EMBL/GenBank/DDBJ databases">
        <title>A telomere-to-telomere, gap-free genome of sweet tea (Lithocarpus litseifolius).</title>
        <authorList>
            <person name="Zhou J."/>
        </authorList>
    </citation>
    <scope>NUCLEOTIDE SEQUENCE [LARGE SCALE GENOMIC DNA]</scope>
    <source>
        <strain evidence="1">Zhou-2022a</strain>
        <tissue evidence="1">Leaf</tissue>
    </source>
</reference>
<dbReference type="SUPFAM" id="SSF56219">
    <property type="entry name" value="DNase I-like"/>
    <property type="match status" value="1"/>
</dbReference>
<dbReference type="InterPro" id="IPR036691">
    <property type="entry name" value="Endo/exonu/phosph_ase_sf"/>
</dbReference>
<evidence type="ECO:0000313" key="1">
    <source>
        <dbReference type="EMBL" id="KAK9990870.1"/>
    </source>
</evidence>
<evidence type="ECO:0008006" key="3">
    <source>
        <dbReference type="Google" id="ProtNLM"/>
    </source>
</evidence>
<keyword evidence="2" id="KW-1185">Reference proteome</keyword>
<dbReference type="PANTHER" id="PTHR33710:SF71">
    <property type="entry name" value="ENDONUCLEASE_EXONUCLEASE_PHOSPHATASE DOMAIN-CONTAINING PROTEIN"/>
    <property type="match status" value="1"/>
</dbReference>
<gene>
    <name evidence="1" type="ORF">SO802_025855</name>
</gene>
<sequence>MIGRVQKFCKLQLYNERQVPKGLESRNLACMYLILLFNLKVAALQGAVDDFVWACSGVYGPNIDSQRGALWEELTRMHSRWNTAWCVFGDFNIIRYLSGRLGCEAFSSAMFAFLDFIEANYLVDLRLEGASFTWFRDSRTDCMSRLDRTLASMDWIDHFGIVSQRVLPRVVSDHCPLLVVAGCVNKGRSAFKFENMWLKEEGFVERVWQWWNGYCFLGSSSFILARKLKALKDGLKKWNKEVFGDLAFRKKCLLYELLDLNAREDLLGLSQEDQTQCGQIRGKIALLASLEEISWRQKFRILFVKEGDNNTRFFHRVANSYRRTNHIRGIEVDGVLYEDEEEVRSKVVQFYQGLYKELDSWCPMDGLEFASIE</sequence>
<organism evidence="1 2">
    <name type="scientific">Lithocarpus litseifolius</name>
    <dbReference type="NCBI Taxonomy" id="425828"/>
    <lineage>
        <taxon>Eukaryota</taxon>
        <taxon>Viridiplantae</taxon>
        <taxon>Streptophyta</taxon>
        <taxon>Embryophyta</taxon>
        <taxon>Tracheophyta</taxon>
        <taxon>Spermatophyta</taxon>
        <taxon>Magnoliopsida</taxon>
        <taxon>eudicotyledons</taxon>
        <taxon>Gunneridae</taxon>
        <taxon>Pentapetalae</taxon>
        <taxon>rosids</taxon>
        <taxon>fabids</taxon>
        <taxon>Fagales</taxon>
        <taxon>Fagaceae</taxon>
        <taxon>Lithocarpus</taxon>
    </lineage>
</organism>
<dbReference type="EMBL" id="JAZDWU010000009">
    <property type="protein sequence ID" value="KAK9990870.1"/>
    <property type="molecule type" value="Genomic_DNA"/>
</dbReference>
<name>A0AAW2C3D5_9ROSI</name>